<proteinExistence type="predicted"/>
<dbReference type="KEGG" id="ahel:Q31a_34260"/>
<protein>
    <submittedName>
        <fullName evidence="1">Uncharacterized protein</fullName>
    </submittedName>
</protein>
<organism evidence="1 2">
    <name type="scientific">Aureliella helgolandensis</name>
    <dbReference type="NCBI Taxonomy" id="2527968"/>
    <lineage>
        <taxon>Bacteria</taxon>
        <taxon>Pseudomonadati</taxon>
        <taxon>Planctomycetota</taxon>
        <taxon>Planctomycetia</taxon>
        <taxon>Pirellulales</taxon>
        <taxon>Pirellulaceae</taxon>
        <taxon>Aureliella</taxon>
    </lineage>
</organism>
<dbReference type="RefSeq" id="WP_145079748.1">
    <property type="nucleotide sequence ID" value="NZ_CP036298.1"/>
</dbReference>
<dbReference type="PANTHER" id="PTHR36849:SF1">
    <property type="entry name" value="CYTOPLASMIC PROTEIN"/>
    <property type="match status" value="1"/>
</dbReference>
<dbReference type="EMBL" id="CP036298">
    <property type="protein sequence ID" value="QDV25103.1"/>
    <property type="molecule type" value="Genomic_DNA"/>
</dbReference>
<name>A0A518G955_9BACT</name>
<reference evidence="1 2" key="1">
    <citation type="submission" date="2019-02" db="EMBL/GenBank/DDBJ databases">
        <title>Deep-cultivation of Planctomycetes and their phenomic and genomic characterization uncovers novel biology.</title>
        <authorList>
            <person name="Wiegand S."/>
            <person name="Jogler M."/>
            <person name="Boedeker C."/>
            <person name="Pinto D."/>
            <person name="Vollmers J."/>
            <person name="Rivas-Marin E."/>
            <person name="Kohn T."/>
            <person name="Peeters S.H."/>
            <person name="Heuer A."/>
            <person name="Rast P."/>
            <person name="Oberbeckmann S."/>
            <person name="Bunk B."/>
            <person name="Jeske O."/>
            <person name="Meyerdierks A."/>
            <person name="Storesund J.E."/>
            <person name="Kallscheuer N."/>
            <person name="Luecker S."/>
            <person name="Lage O.M."/>
            <person name="Pohl T."/>
            <person name="Merkel B.J."/>
            <person name="Hornburger P."/>
            <person name="Mueller R.-W."/>
            <person name="Bruemmer F."/>
            <person name="Labrenz M."/>
            <person name="Spormann A.M."/>
            <person name="Op den Camp H."/>
            <person name="Overmann J."/>
            <person name="Amann R."/>
            <person name="Jetten M.S.M."/>
            <person name="Mascher T."/>
            <person name="Medema M.H."/>
            <person name="Devos D.P."/>
            <person name="Kaster A.-K."/>
            <person name="Ovreas L."/>
            <person name="Rohde M."/>
            <person name="Galperin M.Y."/>
            <person name="Jogler C."/>
        </authorList>
    </citation>
    <scope>NUCLEOTIDE SEQUENCE [LARGE SCALE GENOMIC DNA]</scope>
    <source>
        <strain evidence="1 2">Q31a</strain>
    </source>
</reference>
<dbReference type="Pfam" id="PF22752">
    <property type="entry name" value="DUF488-N3i"/>
    <property type="match status" value="1"/>
</dbReference>
<accession>A0A518G955</accession>
<sequence length="123" mass="14520">MNRPDSAIRIARAYALPQSPQYYRVLVDRLWPRGVKKEALQLDQWAKEVAPSHELRKWFNHDLEKWSEFRQRYLRELAVDAQLKCVRELLNSAGDKPILLIYAAKDTSHNNAIVLKEYLERMG</sequence>
<dbReference type="OrthoDB" id="9790745at2"/>
<keyword evidence="2" id="KW-1185">Reference proteome</keyword>
<evidence type="ECO:0000313" key="2">
    <source>
        <dbReference type="Proteomes" id="UP000318017"/>
    </source>
</evidence>
<dbReference type="InterPro" id="IPR052552">
    <property type="entry name" value="YeaO-like"/>
</dbReference>
<dbReference type="PANTHER" id="PTHR36849">
    <property type="entry name" value="CYTOPLASMIC PROTEIN-RELATED"/>
    <property type="match status" value="1"/>
</dbReference>
<gene>
    <name evidence="1" type="ORF">Q31a_34260</name>
</gene>
<evidence type="ECO:0000313" key="1">
    <source>
        <dbReference type="EMBL" id="QDV25103.1"/>
    </source>
</evidence>
<dbReference type="AlphaFoldDB" id="A0A518G955"/>
<dbReference type="Proteomes" id="UP000318017">
    <property type="component" value="Chromosome"/>
</dbReference>